<evidence type="ECO:0000313" key="8">
    <source>
        <dbReference type="EMBL" id="BDU14962.1"/>
    </source>
</evidence>
<gene>
    <name evidence="8" type="ORF">LA521A_01630</name>
</gene>
<dbReference type="Proteomes" id="UP001317822">
    <property type="component" value="Chromosome"/>
</dbReference>
<dbReference type="InterPro" id="IPR050263">
    <property type="entry name" value="Bact_Fimbrial_Adh_Pro"/>
</dbReference>
<dbReference type="Gene3D" id="2.60.40.1090">
    <property type="entry name" value="Fimbrial-type adhesion domain"/>
    <property type="match status" value="1"/>
</dbReference>
<keyword evidence="3 5" id="KW-0732">Signal</keyword>
<keyword evidence="9" id="KW-1185">Reference proteome</keyword>
<dbReference type="RefSeq" id="WP_281780507.1">
    <property type="nucleotide sequence ID" value="NZ_AP027041.1"/>
</dbReference>
<sequence>MKTPPRKIPSPHATQHRRVLPWIGALVFLLLVLLVAVPGAAHAATANCTTTSAGTLNMGSVTVEPDMPVGTLLGTPTSITMRFTCTNIPGVSDGGNSLFIQAGGLAPRDAMDTGANGIIFATSIDGIGLKLTSTDDMPKAEVCLQCGPFSTAGFEIGPVSRTQRYVNQNFTAQFIKTKAEVSPGTVQGVRLMQFWWYEYGFTASSGPMSTGLTLNGGATVAVTGCKVNTDSQNMTVTLPRIGTAALPAVNSTAGRTRFNINLNCQAGTTARITFATTSAYSSANGVINPTTGTGMASNVGIQLLNAAASAPVPFNVAQSMGATPNGAWTLPFHVQYYRTGAITAGNVRGTLTFTMTYQ</sequence>
<dbReference type="InterPro" id="IPR036937">
    <property type="entry name" value="Adhesion_dom_fimbrial_sf"/>
</dbReference>
<comment type="subcellular location">
    <subcellularLocation>
        <location evidence="1">Fimbrium</location>
    </subcellularLocation>
</comment>
<feature type="signal peptide" evidence="5">
    <location>
        <begin position="1"/>
        <end position="43"/>
    </location>
</feature>
<protein>
    <submittedName>
        <fullName evidence="8">Type 1 fimbrial protein</fullName>
    </submittedName>
</protein>
<dbReference type="PANTHER" id="PTHR33420:SF3">
    <property type="entry name" value="FIMBRIAL SUBUNIT ELFA"/>
    <property type="match status" value="1"/>
</dbReference>
<dbReference type="Gene3D" id="2.60.40.3310">
    <property type="match status" value="1"/>
</dbReference>
<dbReference type="PANTHER" id="PTHR33420">
    <property type="entry name" value="FIMBRIAL SUBUNIT ELFA-RELATED"/>
    <property type="match status" value="1"/>
</dbReference>
<reference evidence="8 9" key="1">
    <citation type="journal article" date="2023" name="Int. J. Syst. Evol. Microbiol.">
        <title>Physiological and genomic analyses of cobalamin (vitamin B12)-auxotrophy of Lysobacter auxotrophicus sp. nov., a methionine-auxotrophic chitinolytic bacterium isolated from chitin-treated soil.</title>
        <authorList>
            <person name="Saito A."/>
            <person name="Dohra H."/>
            <person name="Hamada M."/>
            <person name="Moriuchi R."/>
            <person name="Kotsuchibashi Y."/>
            <person name="Mori K."/>
        </authorList>
    </citation>
    <scope>NUCLEOTIDE SEQUENCE [LARGE SCALE GENOMIC DNA]</scope>
    <source>
        <strain evidence="8 9">5-21a</strain>
    </source>
</reference>
<evidence type="ECO:0000256" key="2">
    <source>
        <dbReference type="ARBA" id="ARBA00006671"/>
    </source>
</evidence>
<feature type="domain" description="MrkD-like receptor binding" evidence="7">
    <location>
        <begin position="56"/>
        <end position="193"/>
    </location>
</feature>
<organism evidence="8 9">
    <name type="scientific">Lysobacter auxotrophicus</name>
    <dbReference type="NCBI Taxonomy" id="2992573"/>
    <lineage>
        <taxon>Bacteria</taxon>
        <taxon>Pseudomonadati</taxon>
        <taxon>Pseudomonadota</taxon>
        <taxon>Gammaproteobacteria</taxon>
        <taxon>Lysobacterales</taxon>
        <taxon>Lysobacteraceae</taxon>
        <taxon>Lysobacter</taxon>
    </lineage>
</organism>
<dbReference type="SUPFAM" id="SSF49401">
    <property type="entry name" value="Bacterial adhesins"/>
    <property type="match status" value="1"/>
</dbReference>
<comment type="similarity">
    <text evidence="2">Belongs to the fimbrial protein family.</text>
</comment>
<evidence type="ECO:0000259" key="7">
    <source>
        <dbReference type="Pfam" id="PF22003"/>
    </source>
</evidence>
<evidence type="ECO:0000259" key="6">
    <source>
        <dbReference type="Pfam" id="PF00419"/>
    </source>
</evidence>
<evidence type="ECO:0000256" key="1">
    <source>
        <dbReference type="ARBA" id="ARBA00004561"/>
    </source>
</evidence>
<evidence type="ECO:0000256" key="3">
    <source>
        <dbReference type="ARBA" id="ARBA00022729"/>
    </source>
</evidence>
<dbReference type="Pfam" id="PF22003">
    <property type="entry name" value="MrkDrd"/>
    <property type="match status" value="1"/>
</dbReference>
<dbReference type="InterPro" id="IPR054160">
    <property type="entry name" value="MrkD_recept-bd"/>
</dbReference>
<feature type="domain" description="Fimbrial-type adhesion" evidence="6">
    <location>
        <begin position="219"/>
        <end position="358"/>
    </location>
</feature>
<evidence type="ECO:0000256" key="5">
    <source>
        <dbReference type="SAM" id="SignalP"/>
    </source>
</evidence>
<keyword evidence="4" id="KW-0281">Fimbrium</keyword>
<name>A0ABN6UF55_9GAMM</name>
<feature type="chain" id="PRO_5045902985" evidence="5">
    <location>
        <begin position="44"/>
        <end position="358"/>
    </location>
</feature>
<accession>A0ABN6UF55</accession>
<dbReference type="Pfam" id="PF00419">
    <property type="entry name" value="Fimbrial"/>
    <property type="match status" value="1"/>
</dbReference>
<dbReference type="InterPro" id="IPR000259">
    <property type="entry name" value="Adhesion_dom_fimbrial"/>
</dbReference>
<dbReference type="InterPro" id="IPR008966">
    <property type="entry name" value="Adhesion_dom_sf"/>
</dbReference>
<proteinExistence type="inferred from homology"/>
<evidence type="ECO:0000256" key="4">
    <source>
        <dbReference type="ARBA" id="ARBA00023263"/>
    </source>
</evidence>
<evidence type="ECO:0000313" key="9">
    <source>
        <dbReference type="Proteomes" id="UP001317822"/>
    </source>
</evidence>
<dbReference type="EMBL" id="AP027041">
    <property type="protein sequence ID" value="BDU14962.1"/>
    <property type="molecule type" value="Genomic_DNA"/>
</dbReference>